<gene>
    <name evidence="1" type="ORF">PPENT_87.1.T0080271</name>
</gene>
<comment type="caution">
    <text evidence="1">The sequence shown here is derived from an EMBL/GenBank/DDBJ whole genome shotgun (WGS) entry which is preliminary data.</text>
</comment>
<evidence type="ECO:0000313" key="2">
    <source>
        <dbReference type="Proteomes" id="UP000689195"/>
    </source>
</evidence>
<name>A0A8S1SF21_9CILI</name>
<dbReference type="Proteomes" id="UP000689195">
    <property type="component" value="Unassembled WGS sequence"/>
</dbReference>
<proteinExistence type="predicted"/>
<keyword evidence="2" id="KW-1185">Reference proteome</keyword>
<reference evidence="1" key="1">
    <citation type="submission" date="2021-01" db="EMBL/GenBank/DDBJ databases">
        <authorList>
            <consortium name="Genoscope - CEA"/>
            <person name="William W."/>
        </authorList>
    </citation>
    <scope>NUCLEOTIDE SEQUENCE</scope>
</reference>
<organism evidence="1 2">
    <name type="scientific">Paramecium pentaurelia</name>
    <dbReference type="NCBI Taxonomy" id="43138"/>
    <lineage>
        <taxon>Eukaryota</taxon>
        <taxon>Sar</taxon>
        <taxon>Alveolata</taxon>
        <taxon>Ciliophora</taxon>
        <taxon>Intramacronucleata</taxon>
        <taxon>Oligohymenophorea</taxon>
        <taxon>Peniculida</taxon>
        <taxon>Parameciidae</taxon>
        <taxon>Paramecium</taxon>
    </lineage>
</organism>
<accession>A0A8S1SF21</accession>
<dbReference type="EMBL" id="CAJJDO010000008">
    <property type="protein sequence ID" value="CAD8139741.1"/>
    <property type="molecule type" value="Genomic_DNA"/>
</dbReference>
<protein>
    <submittedName>
        <fullName evidence="1">Uncharacterized protein</fullName>
    </submittedName>
</protein>
<dbReference type="AlphaFoldDB" id="A0A8S1SF21"/>
<evidence type="ECO:0000313" key="1">
    <source>
        <dbReference type="EMBL" id="CAD8139741.1"/>
    </source>
</evidence>
<sequence length="176" mass="20878">MRKNKPTYKIIVNRGITSLRNNQEQEEIESFPVIKPKSIARGSTKNFEIKKVRIKMAITEERLEINLKQGKLYPIQKEESPPLSETRQYQSLIDQKLKEDNNRSLSTIKKEKSKHQKQEVNENLDDNLDAYIKIYYSIINLMDAMRKLRMQAIKQIKQIGFKKLLMECIFKHQKIL</sequence>